<keyword evidence="1" id="KW-0472">Membrane</keyword>
<feature type="transmembrane region" description="Helical" evidence="1">
    <location>
        <begin position="81"/>
        <end position="104"/>
    </location>
</feature>
<dbReference type="PANTHER" id="PTHR39430:SF1">
    <property type="entry name" value="PROTEASE"/>
    <property type="match status" value="1"/>
</dbReference>
<evidence type="ECO:0000313" key="4">
    <source>
        <dbReference type="Proteomes" id="UP000001423"/>
    </source>
</evidence>
<gene>
    <name evidence="3" type="ordered locus">PMT_1793</name>
</gene>
<feature type="transmembrane region" description="Helical" evidence="1">
    <location>
        <begin position="170"/>
        <end position="189"/>
    </location>
</feature>
<evidence type="ECO:0000259" key="2">
    <source>
        <dbReference type="Pfam" id="PF02517"/>
    </source>
</evidence>
<dbReference type="EMBL" id="BX548175">
    <property type="protein sequence ID" value="CAE21968.1"/>
    <property type="molecule type" value="Genomic_DNA"/>
</dbReference>
<keyword evidence="4" id="KW-1185">Reference proteome</keyword>
<dbReference type="GO" id="GO:0080120">
    <property type="term" value="P:CAAX-box protein maturation"/>
    <property type="evidence" value="ECO:0007669"/>
    <property type="project" value="UniProtKB-ARBA"/>
</dbReference>
<dbReference type="PANTHER" id="PTHR39430">
    <property type="entry name" value="MEMBRANE-ASSOCIATED PROTEASE-RELATED"/>
    <property type="match status" value="1"/>
</dbReference>
<dbReference type="HOGENOM" id="CLU_062525_1_0_3"/>
<keyword evidence="1" id="KW-0812">Transmembrane</keyword>
<protein>
    <submittedName>
        <fullName evidence="3">Abortive infection protein</fullName>
    </submittedName>
</protein>
<accession>Q7V4Z1</accession>
<dbReference type="InterPro" id="IPR003675">
    <property type="entry name" value="Rce1/LyrA-like_dom"/>
</dbReference>
<evidence type="ECO:0000313" key="3">
    <source>
        <dbReference type="EMBL" id="CAE21968.1"/>
    </source>
</evidence>
<reference evidence="3 4" key="1">
    <citation type="journal article" date="2003" name="Nature">
        <title>Genome divergence in two Prochlorococcus ecotypes reflects oceanic niche differentiation.</title>
        <authorList>
            <person name="Rocap G."/>
            <person name="Larimer F.W."/>
            <person name="Lamerdin J.E."/>
            <person name="Malfatti S."/>
            <person name="Chain P."/>
            <person name="Ahlgren N.A."/>
            <person name="Arellano A."/>
            <person name="Coleman M."/>
            <person name="Hauser L."/>
            <person name="Hess W.R."/>
            <person name="Johnson Z.I."/>
            <person name="Land M.L."/>
            <person name="Lindell D."/>
            <person name="Post A.F."/>
            <person name="Regala W."/>
            <person name="Shah M."/>
            <person name="Shaw S.L."/>
            <person name="Steglich C."/>
            <person name="Sullivan M.B."/>
            <person name="Ting C.S."/>
            <person name="Tolonen A."/>
            <person name="Webb E.A."/>
            <person name="Zinser E.R."/>
            <person name="Chisholm S.W."/>
        </authorList>
    </citation>
    <scope>NUCLEOTIDE SEQUENCE [LARGE SCALE GENOMIC DNA]</scope>
    <source>
        <strain evidence="4">MIT 9313</strain>
    </source>
</reference>
<dbReference type="Pfam" id="PF02517">
    <property type="entry name" value="Rce1-like"/>
    <property type="match status" value="1"/>
</dbReference>
<proteinExistence type="predicted"/>
<dbReference type="AlphaFoldDB" id="Q7V4Z1"/>
<feature type="domain" description="CAAX prenyl protease 2/Lysostaphin resistance protein A-like" evidence="2">
    <location>
        <begin position="117"/>
        <end position="207"/>
    </location>
</feature>
<feature type="transmembrane region" description="Helical" evidence="1">
    <location>
        <begin position="116"/>
        <end position="134"/>
    </location>
</feature>
<dbReference type="Proteomes" id="UP000001423">
    <property type="component" value="Chromosome"/>
</dbReference>
<feature type="transmembrane region" description="Helical" evidence="1">
    <location>
        <begin position="238"/>
        <end position="259"/>
    </location>
</feature>
<dbReference type="GO" id="GO:0004175">
    <property type="term" value="F:endopeptidase activity"/>
    <property type="evidence" value="ECO:0007669"/>
    <property type="project" value="UniProtKB-ARBA"/>
</dbReference>
<evidence type="ECO:0000256" key="1">
    <source>
        <dbReference type="SAM" id="Phobius"/>
    </source>
</evidence>
<feature type="transmembrane region" description="Helical" evidence="1">
    <location>
        <begin position="196"/>
        <end position="218"/>
    </location>
</feature>
<organism evidence="3 4">
    <name type="scientific">Prochlorococcus marinus (strain MIT 9313)</name>
    <dbReference type="NCBI Taxonomy" id="74547"/>
    <lineage>
        <taxon>Bacteria</taxon>
        <taxon>Bacillati</taxon>
        <taxon>Cyanobacteriota</taxon>
        <taxon>Cyanophyceae</taxon>
        <taxon>Synechococcales</taxon>
        <taxon>Prochlorococcaceae</taxon>
        <taxon>Prochlorococcus</taxon>
    </lineage>
</organism>
<name>Q7V4Z1_PROMM</name>
<feature type="transmembrane region" description="Helical" evidence="1">
    <location>
        <begin position="34"/>
        <end position="53"/>
    </location>
</feature>
<dbReference type="eggNOG" id="COG1266">
    <property type="taxonomic scope" value="Bacteria"/>
</dbReference>
<keyword evidence="1" id="KW-1133">Transmembrane helix</keyword>
<dbReference type="KEGG" id="pmt:PMT_1793"/>
<sequence>MPTVTLIPLLYGLGWLIMQPTVLFLPGLPLQWRGLLGTLCSALLFLVLLPGWVRARWISQHPWRSLGITGADVGNTLVKPLLLGLAGAGALLLLISVITISGHWGYWLGDLNAEKQLNAILLCLVVGLLEELLFRGWLWGELKLLIGARLALPIQALIFSLVHTRFNIGIWPMLGLLSGLFLLGLVLAIRRRLDHGSLWGCVGLHGGLVGGWFALQSGLIQFSPQSPLWLTGPADNPLGGVVGILAMASLLVYQLTALAKAARPITGARRASSKGATP</sequence>